<name>A0A2W5A6P3_9SPHN</name>
<comment type="caution">
    <text evidence="2">The sequence shown here is derived from an EMBL/GenBank/DDBJ whole genome shotgun (WGS) entry which is preliminary data.</text>
</comment>
<dbReference type="Proteomes" id="UP000249066">
    <property type="component" value="Unassembled WGS sequence"/>
</dbReference>
<organism evidence="2 3">
    <name type="scientific">Sphingomonas sanxanigenens</name>
    <dbReference type="NCBI Taxonomy" id="397260"/>
    <lineage>
        <taxon>Bacteria</taxon>
        <taxon>Pseudomonadati</taxon>
        <taxon>Pseudomonadota</taxon>
        <taxon>Alphaproteobacteria</taxon>
        <taxon>Sphingomonadales</taxon>
        <taxon>Sphingomonadaceae</taxon>
        <taxon>Sphingomonas</taxon>
    </lineage>
</organism>
<dbReference type="EMBL" id="QFNN01000073">
    <property type="protein sequence ID" value="PZO89066.1"/>
    <property type="molecule type" value="Genomic_DNA"/>
</dbReference>
<evidence type="ECO:0000313" key="3">
    <source>
        <dbReference type="Proteomes" id="UP000249066"/>
    </source>
</evidence>
<evidence type="ECO:0000313" key="2">
    <source>
        <dbReference type="EMBL" id="PZO89066.1"/>
    </source>
</evidence>
<evidence type="ECO:0000256" key="1">
    <source>
        <dbReference type="SAM" id="MobiDB-lite"/>
    </source>
</evidence>
<feature type="region of interest" description="Disordered" evidence="1">
    <location>
        <begin position="139"/>
        <end position="184"/>
    </location>
</feature>
<protein>
    <submittedName>
        <fullName evidence="2">Uncharacterized protein</fullName>
    </submittedName>
</protein>
<proteinExistence type="predicted"/>
<gene>
    <name evidence="2" type="ORF">DI623_11345</name>
</gene>
<dbReference type="AlphaFoldDB" id="A0A2W5A6P3"/>
<accession>A0A2W5A6P3</accession>
<reference evidence="2 3" key="1">
    <citation type="submission" date="2017-08" db="EMBL/GenBank/DDBJ databases">
        <title>Infants hospitalized years apart are colonized by the same room-sourced microbial strains.</title>
        <authorList>
            <person name="Brooks B."/>
            <person name="Olm M.R."/>
            <person name="Firek B.A."/>
            <person name="Baker R."/>
            <person name="Thomas B.C."/>
            <person name="Morowitz M.J."/>
            <person name="Banfield J.F."/>
        </authorList>
    </citation>
    <scope>NUCLEOTIDE SEQUENCE [LARGE SCALE GENOMIC DNA]</scope>
    <source>
        <strain evidence="2">S2_018_000_R2_101</strain>
    </source>
</reference>
<feature type="compositionally biased region" description="Low complexity" evidence="1">
    <location>
        <begin position="162"/>
        <end position="174"/>
    </location>
</feature>
<sequence length="184" mass="19623">MTNALRIWSKRAPFRRAGLAWGDVNEPCVVDIAVLDGARFHALIQEPVLRIEAEQDGTFIALPAAFADLSAEDLDRLIGMARASMPLPPASPEQAEIERLAAGWDDARKAAAVAIEERDAAREEADTLRGELATLREKHAELERAAAATPETPPPPADADDQATSSTAPPASDAPARRKTSKAG</sequence>